<evidence type="ECO:0000313" key="1">
    <source>
        <dbReference type="EMBL" id="KAJ8627507.1"/>
    </source>
</evidence>
<organism evidence="1 2">
    <name type="scientific">Persea americana</name>
    <name type="common">Avocado</name>
    <dbReference type="NCBI Taxonomy" id="3435"/>
    <lineage>
        <taxon>Eukaryota</taxon>
        <taxon>Viridiplantae</taxon>
        <taxon>Streptophyta</taxon>
        <taxon>Embryophyta</taxon>
        <taxon>Tracheophyta</taxon>
        <taxon>Spermatophyta</taxon>
        <taxon>Magnoliopsida</taxon>
        <taxon>Magnoliidae</taxon>
        <taxon>Laurales</taxon>
        <taxon>Lauraceae</taxon>
        <taxon>Persea</taxon>
    </lineage>
</organism>
<accession>A0ACC2L1Z7</accession>
<protein>
    <submittedName>
        <fullName evidence="1">Uncharacterized protein</fullName>
    </submittedName>
</protein>
<sequence>MRGIELFNKRPDGKFTVEFNAEGRQVREHARPLATLCGLVVRTPGIAPIQVKKWVEIPQQAKEKMWRQVQIRSDFDTHPPTSRPKIGHSLCDIGALRRCRLELGLMGVILLERISSFEPIHGRMGLPLMKNQQRLLYSKLREIIATQEGGPSKSVSDDIYCKVVGPE</sequence>
<reference evidence="1 2" key="1">
    <citation type="journal article" date="2022" name="Hortic Res">
        <title>A haplotype resolved chromosomal level avocado genome allows analysis of novel avocado genes.</title>
        <authorList>
            <person name="Nath O."/>
            <person name="Fletcher S.J."/>
            <person name="Hayward A."/>
            <person name="Shaw L.M."/>
            <person name="Masouleh A.K."/>
            <person name="Furtado A."/>
            <person name="Henry R.J."/>
            <person name="Mitter N."/>
        </authorList>
    </citation>
    <scope>NUCLEOTIDE SEQUENCE [LARGE SCALE GENOMIC DNA]</scope>
    <source>
        <strain evidence="2">cv. Hass</strain>
    </source>
</reference>
<dbReference type="Proteomes" id="UP001234297">
    <property type="component" value="Chromosome 6"/>
</dbReference>
<proteinExistence type="predicted"/>
<evidence type="ECO:0000313" key="2">
    <source>
        <dbReference type="Proteomes" id="UP001234297"/>
    </source>
</evidence>
<keyword evidence="2" id="KW-1185">Reference proteome</keyword>
<comment type="caution">
    <text evidence="1">The sequence shown here is derived from an EMBL/GenBank/DDBJ whole genome shotgun (WGS) entry which is preliminary data.</text>
</comment>
<dbReference type="EMBL" id="CM056814">
    <property type="protein sequence ID" value="KAJ8627507.1"/>
    <property type="molecule type" value="Genomic_DNA"/>
</dbReference>
<gene>
    <name evidence="1" type="ORF">MRB53_020814</name>
</gene>
<name>A0ACC2L1Z7_PERAE</name>